<keyword evidence="2" id="KW-0472">Membrane</keyword>
<evidence type="ECO:0000256" key="1">
    <source>
        <dbReference type="SAM" id="Coils"/>
    </source>
</evidence>
<evidence type="ECO:0000256" key="2">
    <source>
        <dbReference type="SAM" id="Phobius"/>
    </source>
</evidence>
<keyword evidence="2" id="KW-0812">Transmembrane</keyword>
<evidence type="ECO:0000313" key="3">
    <source>
        <dbReference type="EMBL" id="HGU41083.1"/>
    </source>
</evidence>
<name>A0A7C4CF07_9BACT</name>
<feature type="transmembrane region" description="Helical" evidence="2">
    <location>
        <begin position="6"/>
        <end position="25"/>
    </location>
</feature>
<dbReference type="EMBL" id="DSZY01000035">
    <property type="protein sequence ID" value="HGU41083.1"/>
    <property type="molecule type" value="Genomic_DNA"/>
</dbReference>
<dbReference type="InterPro" id="IPR046118">
    <property type="entry name" value="DUF6115"/>
</dbReference>
<dbReference type="AlphaFoldDB" id="A0A7C4CF07"/>
<accession>A0A7C4CF07</accession>
<reference evidence="3" key="1">
    <citation type="journal article" date="2020" name="mSystems">
        <title>Genome- and Community-Level Interaction Insights into Carbon Utilization and Element Cycling Functions of Hydrothermarchaeota in Hydrothermal Sediment.</title>
        <authorList>
            <person name="Zhou Z."/>
            <person name="Liu Y."/>
            <person name="Xu W."/>
            <person name="Pan J."/>
            <person name="Luo Z.H."/>
            <person name="Li M."/>
        </authorList>
    </citation>
    <scope>NUCLEOTIDE SEQUENCE [LARGE SCALE GENOMIC DNA]</scope>
    <source>
        <strain evidence="3">SpSt-609</strain>
    </source>
</reference>
<keyword evidence="1" id="KW-0175">Coiled coil</keyword>
<protein>
    <submittedName>
        <fullName evidence="3">Uncharacterized protein</fullName>
    </submittedName>
</protein>
<feature type="coiled-coil region" evidence="1">
    <location>
        <begin position="59"/>
        <end position="86"/>
    </location>
</feature>
<keyword evidence="2" id="KW-1133">Transmembrane helix</keyword>
<dbReference type="Pfam" id="PF19610">
    <property type="entry name" value="DUF6115"/>
    <property type="match status" value="1"/>
</dbReference>
<comment type="caution">
    <text evidence="3">The sequence shown here is derived from an EMBL/GenBank/DDBJ whole genome shotgun (WGS) entry which is preliminary data.</text>
</comment>
<proteinExistence type="predicted"/>
<organism evidence="3">
    <name type="scientific">Fervidobacterium thailandense</name>
    <dbReference type="NCBI Taxonomy" id="1008305"/>
    <lineage>
        <taxon>Bacteria</taxon>
        <taxon>Thermotogati</taxon>
        <taxon>Thermotogota</taxon>
        <taxon>Thermotogae</taxon>
        <taxon>Thermotogales</taxon>
        <taxon>Fervidobacteriaceae</taxon>
        <taxon>Fervidobacterium</taxon>
    </lineage>
</organism>
<sequence length="198" mass="22566">MRIIDWFVILSVTSTLLFAWIVFILQVQKSRYENVDLSEEEERLVELMGKVRVFVDSKLELLDKKLEEVREVIKALNDKYVEFSALLLESEARTSSSLANNVTTNITEAPNPVPSSKNEAEHPLLLVSDAQFQKDKQETSGIDFVNLAADNFETESFEDKVYKLYLNGLEPIDIAKRLGAGVGEVMLVIDLLKRQEKR</sequence>
<gene>
    <name evidence="3" type="ORF">ENT77_07795</name>
</gene>